<dbReference type="CDD" id="cd05372">
    <property type="entry name" value="ENR_SDR"/>
    <property type="match status" value="1"/>
</dbReference>
<dbReference type="PIRSF" id="PIRSF000094">
    <property type="entry name" value="Enoyl-ACP_rdct"/>
    <property type="match status" value="1"/>
</dbReference>
<feature type="binding site" evidence="11">
    <location>
        <begin position="190"/>
        <end position="194"/>
    </location>
    <ligand>
        <name>NAD(+)</name>
        <dbReference type="ChEBI" id="CHEBI:57540"/>
    </ligand>
</feature>
<sequence>MSGILDGKQIVVMGASNRRSIAWGCAKVMAEQGAKIIYTYRNARSKKHLSRLVGDDKPMVPCDVSDDENIKNAFAEIGKKYGKIDGVVHAIAYADPETLQSKLMDVKKPGYNLAQDISTYSFISVVHYASKIMNPKGSFITMTYMGATRAIPNYNMMGVAKAALEASVRYLARDLGPKEMRVNAISAGAVKTLSVTGIKHHRDLLNESEARTVDKKSVTIDEIGGAAAFLMSDLSTGVTGNVIFVDKGVHLLT</sequence>
<evidence type="ECO:0000256" key="9">
    <source>
        <dbReference type="PIRSR" id="PIRSR000094-1"/>
    </source>
</evidence>
<dbReference type="InterPro" id="IPR036291">
    <property type="entry name" value="NAD(P)-bd_dom_sf"/>
</dbReference>
<dbReference type="EC" id="1.3.1.9" evidence="8"/>
<name>A0A4P6ZJW6_9LACO</name>
<dbReference type="InterPro" id="IPR014358">
    <property type="entry name" value="Enoyl-ACP_Rdtase_NADH"/>
</dbReference>
<evidence type="ECO:0000256" key="5">
    <source>
        <dbReference type="ARBA" id="ARBA00023002"/>
    </source>
</evidence>
<comment type="catalytic activity">
    <reaction evidence="8">
        <text>a 2,3-saturated acyl-[ACP] + NAD(+) = a (2E)-enoyl-[ACP] + NADH + H(+)</text>
        <dbReference type="Rhea" id="RHEA:10240"/>
        <dbReference type="Rhea" id="RHEA-COMP:9925"/>
        <dbReference type="Rhea" id="RHEA-COMP:9926"/>
        <dbReference type="ChEBI" id="CHEBI:15378"/>
        <dbReference type="ChEBI" id="CHEBI:57540"/>
        <dbReference type="ChEBI" id="CHEBI:57945"/>
        <dbReference type="ChEBI" id="CHEBI:78784"/>
        <dbReference type="ChEBI" id="CHEBI:78785"/>
        <dbReference type="EC" id="1.3.1.9"/>
    </reaction>
</comment>
<feature type="binding site" evidence="11">
    <location>
        <position position="161"/>
    </location>
    <ligand>
        <name>NAD(+)</name>
        <dbReference type="ChEBI" id="CHEBI:57540"/>
    </ligand>
</feature>
<feature type="binding site" evidence="10">
    <location>
        <position position="94"/>
    </location>
    <ligand>
        <name>substrate</name>
    </ligand>
</feature>
<evidence type="ECO:0000256" key="1">
    <source>
        <dbReference type="ARBA" id="ARBA00005189"/>
    </source>
</evidence>
<keyword evidence="6" id="KW-0443">Lipid metabolism</keyword>
<dbReference type="PANTHER" id="PTHR43159">
    <property type="entry name" value="ENOYL-[ACYL-CARRIER-PROTEIN] REDUCTASE"/>
    <property type="match status" value="1"/>
</dbReference>
<dbReference type="NCBIfam" id="NF004748">
    <property type="entry name" value="PRK06079.1"/>
    <property type="match status" value="1"/>
</dbReference>
<dbReference type="Proteomes" id="UP000294321">
    <property type="component" value="Chromosome"/>
</dbReference>
<dbReference type="PRINTS" id="PR00081">
    <property type="entry name" value="GDHRDH"/>
</dbReference>
<feature type="binding site" evidence="11">
    <location>
        <position position="91"/>
    </location>
    <ligand>
        <name>NAD(+)</name>
        <dbReference type="ChEBI" id="CHEBI:57540"/>
    </ligand>
</feature>
<evidence type="ECO:0000256" key="6">
    <source>
        <dbReference type="ARBA" id="ARBA00023098"/>
    </source>
</evidence>
<feature type="active site" description="Proton acceptor" evidence="9">
    <location>
        <position position="154"/>
    </location>
</feature>
<keyword evidence="8 11" id="KW-0520">NAD</keyword>
<dbReference type="PANTHER" id="PTHR43159:SF2">
    <property type="entry name" value="ENOYL-[ACYL-CARRIER-PROTEIN] REDUCTASE [NADH], CHLOROPLASTIC"/>
    <property type="match status" value="1"/>
</dbReference>
<keyword evidence="4" id="KW-0276">Fatty acid metabolism</keyword>
<dbReference type="GO" id="GO:0006633">
    <property type="term" value="P:fatty acid biosynthetic process"/>
    <property type="evidence" value="ECO:0007669"/>
    <property type="project" value="UniProtKB-KW"/>
</dbReference>
<reference evidence="13" key="1">
    <citation type="submission" date="2018-12" db="EMBL/GenBank/DDBJ databases">
        <title>A new species of lactobacillus.</title>
        <authorList>
            <person name="Jian Y."/>
            <person name="Xin L."/>
            <person name="Hong Z.J."/>
            <person name="Ming L.Z."/>
            <person name="Hong X.Z."/>
        </authorList>
    </citation>
    <scope>NUCLEOTIDE SEQUENCE [LARGE SCALE GENOMIC DNA]</scope>
    <source>
        <strain evidence="13">HSLZ-75</strain>
    </source>
</reference>
<feature type="binding site" evidence="11">
    <location>
        <begin position="63"/>
        <end position="64"/>
    </location>
    <ligand>
        <name>NAD(+)</name>
        <dbReference type="ChEBI" id="CHEBI:57540"/>
    </ligand>
</feature>
<dbReference type="Gene3D" id="1.10.8.400">
    <property type="entry name" value="Enoyl acyl carrier protein reductase"/>
    <property type="match status" value="1"/>
</dbReference>
<organism evidence="12 13">
    <name type="scientific">Acetilactobacillus jinshanensis</name>
    <dbReference type="NCBI Taxonomy" id="1720083"/>
    <lineage>
        <taxon>Bacteria</taxon>
        <taxon>Bacillati</taxon>
        <taxon>Bacillota</taxon>
        <taxon>Bacilli</taxon>
        <taxon>Lactobacillales</taxon>
        <taxon>Lactobacillaceae</taxon>
        <taxon>Acetilactobacillus</taxon>
    </lineage>
</organism>
<evidence type="ECO:0000313" key="13">
    <source>
        <dbReference type="Proteomes" id="UP000294321"/>
    </source>
</evidence>
<feature type="binding site" evidence="11">
    <location>
        <begin position="20"/>
        <end position="21"/>
    </location>
    <ligand>
        <name>NAD(+)</name>
        <dbReference type="ChEBI" id="CHEBI:57540"/>
    </ligand>
</feature>
<keyword evidence="7 8" id="KW-0275">Fatty acid biosynthesis</keyword>
<feature type="binding site" evidence="11">
    <location>
        <position position="14"/>
    </location>
    <ligand>
        <name>NAD(+)</name>
        <dbReference type="ChEBI" id="CHEBI:57540"/>
    </ligand>
</feature>
<evidence type="ECO:0000256" key="8">
    <source>
        <dbReference type="PIRNR" id="PIRNR000094"/>
    </source>
</evidence>
<comment type="pathway">
    <text evidence="1">Lipid metabolism.</text>
</comment>
<evidence type="ECO:0000256" key="10">
    <source>
        <dbReference type="PIRSR" id="PIRSR000094-2"/>
    </source>
</evidence>
<dbReference type="SUPFAM" id="SSF51735">
    <property type="entry name" value="NAD(P)-binding Rossmann-fold domains"/>
    <property type="match status" value="1"/>
</dbReference>
<keyword evidence="3 8" id="KW-0444">Lipid biosynthesis</keyword>
<keyword evidence="5 8" id="KW-0560">Oxidoreductase</keyword>
<evidence type="ECO:0000256" key="4">
    <source>
        <dbReference type="ARBA" id="ARBA00022832"/>
    </source>
</evidence>
<feature type="active site" description="Proton acceptor" evidence="9">
    <location>
        <position position="144"/>
    </location>
</feature>
<comment type="similarity">
    <text evidence="2 8">Belongs to the short-chain dehydrogenases/reductases (SDR) family. FabI subfamily.</text>
</comment>
<dbReference type="InterPro" id="IPR002347">
    <property type="entry name" value="SDR_fam"/>
</dbReference>
<dbReference type="EMBL" id="CP034726">
    <property type="protein sequence ID" value="QBP17702.1"/>
    <property type="molecule type" value="Genomic_DNA"/>
</dbReference>
<protein>
    <recommendedName>
        <fullName evidence="8">Enoyl-[acyl-carrier-protein] reductase [NADH]</fullName>
        <ecNumber evidence="8">1.3.1.9</ecNumber>
    </recommendedName>
</protein>
<evidence type="ECO:0000256" key="11">
    <source>
        <dbReference type="PIRSR" id="PIRSR000094-3"/>
    </source>
</evidence>
<keyword evidence="13" id="KW-1185">Reference proteome</keyword>
<dbReference type="GO" id="GO:0004318">
    <property type="term" value="F:enoyl-[acyl-carrier-protein] reductase (NADH) activity"/>
    <property type="evidence" value="ECO:0007669"/>
    <property type="project" value="UniProtKB-EC"/>
</dbReference>
<dbReference type="KEGG" id="lji:ELX58_00550"/>
<dbReference type="Gene3D" id="3.40.50.720">
    <property type="entry name" value="NAD(P)-binding Rossmann-like Domain"/>
    <property type="match status" value="1"/>
</dbReference>
<gene>
    <name evidence="12" type="primary">fabI</name>
    <name evidence="12" type="ORF">ELX58_00550</name>
</gene>
<evidence type="ECO:0000256" key="3">
    <source>
        <dbReference type="ARBA" id="ARBA00022516"/>
    </source>
</evidence>
<evidence type="ECO:0000313" key="12">
    <source>
        <dbReference type="EMBL" id="QBP17702.1"/>
    </source>
</evidence>
<dbReference type="AlphaFoldDB" id="A0A4P6ZJW6"/>
<dbReference type="RefSeq" id="WP_133441247.1">
    <property type="nucleotide sequence ID" value="NZ_CP034726.1"/>
</dbReference>
<evidence type="ECO:0000256" key="7">
    <source>
        <dbReference type="ARBA" id="ARBA00023160"/>
    </source>
</evidence>
<proteinExistence type="inferred from homology"/>
<dbReference type="OrthoDB" id="9803628at2"/>
<accession>A0A4P6ZJW6</accession>
<evidence type="ECO:0000256" key="2">
    <source>
        <dbReference type="ARBA" id="ARBA00009233"/>
    </source>
</evidence>
<dbReference type="Pfam" id="PF13561">
    <property type="entry name" value="adh_short_C2"/>
    <property type="match status" value="1"/>
</dbReference>